<evidence type="ECO:0000313" key="8">
    <source>
        <dbReference type="EMBL" id="AGH97599.1"/>
    </source>
</evidence>
<dbReference type="HOGENOM" id="CLU_031026_0_1_5"/>
<dbReference type="GO" id="GO:0003985">
    <property type="term" value="F:acetyl-CoA C-acetyltransferase activity"/>
    <property type="evidence" value="ECO:0007669"/>
    <property type="project" value="UniProtKB-EC"/>
</dbReference>
<keyword evidence="2 5" id="KW-0808">Transferase</keyword>
<dbReference type="KEGG" id="man:A11S_776"/>
<dbReference type="Pfam" id="PF00108">
    <property type="entry name" value="Thiolase_N"/>
    <property type="match status" value="1"/>
</dbReference>
<accession>M4VWN1</accession>
<evidence type="ECO:0000313" key="9">
    <source>
        <dbReference type="Proteomes" id="UP000011932"/>
    </source>
</evidence>
<dbReference type="Pfam" id="PF02803">
    <property type="entry name" value="Thiolase_C"/>
    <property type="match status" value="1"/>
</dbReference>
<comment type="similarity">
    <text evidence="1 5">Belongs to the thiolase-like superfamily. Thiolase family.</text>
</comment>
<evidence type="ECO:0000259" key="7">
    <source>
        <dbReference type="Pfam" id="PF02803"/>
    </source>
</evidence>
<keyword evidence="3 5" id="KW-0012">Acyltransferase</keyword>
<evidence type="ECO:0000256" key="4">
    <source>
        <dbReference type="PIRSR" id="PIRSR000429-1"/>
    </source>
</evidence>
<dbReference type="OrthoDB" id="9764638at2"/>
<proteinExistence type="inferred from homology"/>
<dbReference type="Proteomes" id="UP000011932">
    <property type="component" value="Chromosome"/>
</dbReference>
<dbReference type="SUPFAM" id="SSF53901">
    <property type="entry name" value="Thiolase-like"/>
    <property type="match status" value="2"/>
</dbReference>
<name>M4VWN1_9BACT</name>
<dbReference type="PIRSF" id="PIRSF000429">
    <property type="entry name" value="Ac-CoA_Ac_transf"/>
    <property type="match status" value="1"/>
</dbReference>
<gene>
    <name evidence="8" type="ORF">A11S_776</name>
</gene>
<dbReference type="InterPro" id="IPR020616">
    <property type="entry name" value="Thiolase_N"/>
</dbReference>
<evidence type="ECO:0000256" key="1">
    <source>
        <dbReference type="ARBA" id="ARBA00010982"/>
    </source>
</evidence>
<dbReference type="NCBIfam" id="TIGR01930">
    <property type="entry name" value="AcCoA-C-Actrans"/>
    <property type="match status" value="1"/>
</dbReference>
<dbReference type="PANTHER" id="PTHR18919">
    <property type="entry name" value="ACETYL-COA C-ACYLTRANSFERASE"/>
    <property type="match status" value="1"/>
</dbReference>
<reference evidence="8 9" key="1">
    <citation type="journal article" date="2013" name="ISME J.">
        <title>By their genes ye shall know them: genomic signatures of predatory bacteria.</title>
        <authorList>
            <person name="Pasternak Z."/>
            <person name="Pietrokovski S."/>
            <person name="Rotem O."/>
            <person name="Gophna U."/>
            <person name="Lurie-Weinberger M.N."/>
            <person name="Jurkevitch E."/>
        </authorList>
    </citation>
    <scope>NUCLEOTIDE SEQUENCE [LARGE SCALE GENOMIC DNA]</scope>
    <source>
        <strain evidence="8">EPB</strain>
    </source>
</reference>
<dbReference type="InterPro" id="IPR020615">
    <property type="entry name" value="Thiolase_acyl_enz_int_AS"/>
</dbReference>
<evidence type="ECO:0000256" key="3">
    <source>
        <dbReference type="ARBA" id="ARBA00023315"/>
    </source>
</evidence>
<dbReference type="PATRIC" id="fig|349215.9.peg.763"/>
<dbReference type="PROSITE" id="PS00099">
    <property type="entry name" value="THIOLASE_3"/>
    <property type="match status" value="1"/>
</dbReference>
<evidence type="ECO:0000259" key="6">
    <source>
        <dbReference type="Pfam" id="PF00108"/>
    </source>
</evidence>
<dbReference type="InterPro" id="IPR020617">
    <property type="entry name" value="Thiolase_C"/>
</dbReference>
<feature type="active site" description="Proton acceptor" evidence="4">
    <location>
        <position position="347"/>
    </location>
</feature>
<dbReference type="RefSeq" id="WP_015467149.1">
    <property type="nucleotide sequence ID" value="NC_020812.1"/>
</dbReference>
<dbReference type="PROSITE" id="PS00098">
    <property type="entry name" value="THIOLASE_1"/>
    <property type="match status" value="1"/>
</dbReference>
<dbReference type="AlphaFoldDB" id="M4VWN1"/>
<organism evidence="8 9">
    <name type="scientific">Micavibrio aeruginosavorus EPB</name>
    <dbReference type="NCBI Taxonomy" id="349215"/>
    <lineage>
        <taxon>Bacteria</taxon>
        <taxon>Pseudomonadati</taxon>
        <taxon>Bdellovibrionota</taxon>
        <taxon>Bdellovibrionia</taxon>
        <taxon>Bdellovibrionales</taxon>
        <taxon>Pseudobdellovibrionaceae</taxon>
        <taxon>Micavibrio</taxon>
    </lineage>
</organism>
<dbReference type="EC" id="2.3.1.16" evidence="8"/>
<sequence>MSSQANDPIVIVGMARTPMGGFQGDFANLTAPDLGAAAIRAALQRSGVAGVDEVIMGNVLSAGQGQAPARQASIGAGIPNSVGCTTINKMCGSGLKAVMLAHDLIAAGTNDVMVAGGMESMTNAPYLLPKARGGYRMGHGQVIDHMFMDGLEDAYDRGKLMGVFAELCAGEYQFTREAQDAFAIESLTRAQKADFAAEIIPVTVKAGKEEKVISIDEQPGKARPDKIPGLKPAFKPDGTVTAANASSISDGAAALVLIRRSAAEKGGHKILATIAGHSTFAHEPSWFTTAPVGALKKLSDKTGWAMKDVDLFEINEAFAVVTMAAMKDLDLPHDKVNVHGGACALGHPIGASGARVLVTLIAALEKYDLKRGMATLCIGGGEAVAVAVER</sequence>
<evidence type="ECO:0000256" key="5">
    <source>
        <dbReference type="RuleBase" id="RU003557"/>
    </source>
</evidence>
<dbReference type="EMBL" id="CP003538">
    <property type="protein sequence ID" value="AGH97599.1"/>
    <property type="molecule type" value="Genomic_DNA"/>
</dbReference>
<dbReference type="InterPro" id="IPR020610">
    <property type="entry name" value="Thiolase_AS"/>
</dbReference>
<evidence type="ECO:0000256" key="2">
    <source>
        <dbReference type="ARBA" id="ARBA00022679"/>
    </source>
</evidence>
<feature type="active site" description="Proton acceptor" evidence="4">
    <location>
        <position position="377"/>
    </location>
</feature>
<feature type="domain" description="Thiolase N-terminal" evidence="6">
    <location>
        <begin position="9"/>
        <end position="260"/>
    </location>
</feature>
<dbReference type="InterPro" id="IPR002155">
    <property type="entry name" value="Thiolase"/>
</dbReference>
<protein>
    <submittedName>
        <fullName evidence="8">Acetyl-CoA C-acyltransferase / Acetyl-CoA acetyltransferase</fullName>
        <ecNumber evidence="8">2.3.1.16</ecNumber>
        <ecNumber evidence="8">2.3.1.9</ecNumber>
    </submittedName>
</protein>
<dbReference type="STRING" id="349215.A11S_776"/>
<dbReference type="EC" id="2.3.1.9" evidence="8"/>
<feature type="domain" description="Thiolase C-terminal" evidence="7">
    <location>
        <begin position="269"/>
        <end position="390"/>
    </location>
</feature>
<feature type="active site" description="Acyl-thioester intermediate" evidence="4">
    <location>
        <position position="91"/>
    </location>
</feature>
<dbReference type="CDD" id="cd00751">
    <property type="entry name" value="thiolase"/>
    <property type="match status" value="1"/>
</dbReference>
<dbReference type="InterPro" id="IPR016039">
    <property type="entry name" value="Thiolase-like"/>
</dbReference>
<dbReference type="PANTHER" id="PTHR18919:SF138">
    <property type="entry name" value="ACETYL-COA C-ACETYLTRANSFERASE"/>
    <property type="match status" value="1"/>
</dbReference>
<dbReference type="Gene3D" id="3.40.47.10">
    <property type="match status" value="2"/>
</dbReference>